<gene>
    <name evidence="2" type="ORF">B0J13DRAFT_529649</name>
</gene>
<dbReference type="EMBL" id="JAGMUU010000019">
    <property type="protein sequence ID" value="KAH7131673.1"/>
    <property type="molecule type" value="Genomic_DNA"/>
</dbReference>
<dbReference type="GO" id="GO:0022857">
    <property type="term" value="F:transmembrane transporter activity"/>
    <property type="evidence" value="ECO:0007669"/>
    <property type="project" value="InterPro"/>
</dbReference>
<dbReference type="InterPro" id="IPR010573">
    <property type="entry name" value="MFS_Str1/Tri12-like"/>
</dbReference>
<accession>A0A9P9IQR6</accession>
<proteinExistence type="predicted"/>
<sequence length="109" mass="11400">MIQSLFTDKVIEIRWSSCALGGSVAIGEICAGTALRLFGKALKAHWQMRTGAAGMCDFVADHASVGLGDDSKAIALTTMAGFSVGYVELLALVMVPFTVAPGDVRHALD</sequence>
<evidence type="ECO:0000313" key="2">
    <source>
        <dbReference type="EMBL" id="KAH7131673.1"/>
    </source>
</evidence>
<evidence type="ECO:0000313" key="3">
    <source>
        <dbReference type="Proteomes" id="UP000717696"/>
    </source>
</evidence>
<keyword evidence="3" id="KW-1185">Reference proteome</keyword>
<protein>
    <submittedName>
        <fullName evidence="2">Uncharacterized protein</fullName>
    </submittedName>
</protein>
<dbReference type="OrthoDB" id="2587356at2759"/>
<name>A0A9P9IQR6_9HYPO</name>
<reference evidence="2" key="1">
    <citation type="journal article" date="2021" name="Nat. Commun.">
        <title>Genetic determinants of endophytism in the Arabidopsis root mycobiome.</title>
        <authorList>
            <person name="Mesny F."/>
            <person name="Miyauchi S."/>
            <person name="Thiergart T."/>
            <person name="Pickel B."/>
            <person name="Atanasova L."/>
            <person name="Karlsson M."/>
            <person name="Huettel B."/>
            <person name="Barry K.W."/>
            <person name="Haridas S."/>
            <person name="Chen C."/>
            <person name="Bauer D."/>
            <person name="Andreopoulos W."/>
            <person name="Pangilinan J."/>
            <person name="LaButti K."/>
            <person name="Riley R."/>
            <person name="Lipzen A."/>
            <person name="Clum A."/>
            <person name="Drula E."/>
            <person name="Henrissat B."/>
            <person name="Kohler A."/>
            <person name="Grigoriev I.V."/>
            <person name="Martin F.M."/>
            <person name="Hacquard S."/>
        </authorList>
    </citation>
    <scope>NUCLEOTIDE SEQUENCE</scope>
    <source>
        <strain evidence="2">MPI-CAGE-AT-0021</strain>
    </source>
</reference>
<keyword evidence="1" id="KW-0813">Transport</keyword>
<dbReference type="AlphaFoldDB" id="A0A9P9IQR6"/>
<comment type="caution">
    <text evidence="2">The sequence shown here is derived from an EMBL/GenBank/DDBJ whole genome shotgun (WGS) entry which is preliminary data.</text>
</comment>
<dbReference type="Pfam" id="PF06609">
    <property type="entry name" value="TRI12"/>
    <property type="match status" value="1"/>
</dbReference>
<evidence type="ECO:0000256" key="1">
    <source>
        <dbReference type="ARBA" id="ARBA00022448"/>
    </source>
</evidence>
<organism evidence="2 3">
    <name type="scientific">Dactylonectria estremocensis</name>
    <dbReference type="NCBI Taxonomy" id="1079267"/>
    <lineage>
        <taxon>Eukaryota</taxon>
        <taxon>Fungi</taxon>
        <taxon>Dikarya</taxon>
        <taxon>Ascomycota</taxon>
        <taxon>Pezizomycotina</taxon>
        <taxon>Sordariomycetes</taxon>
        <taxon>Hypocreomycetidae</taxon>
        <taxon>Hypocreales</taxon>
        <taxon>Nectriaceae</taxon>
        <taxon>Dactylonectria</taxon>
    </lineage>
</organism>
<dbReference type="Proteomes" id="UP000717696">
    <property type="component" value="Unassembled WGS sequence"/>
</dbReference>